<comment type="caution">
    <text evidence="1">The sequence shown here is derived from an EMBL/GenBank/DDBJ whole genome shotgun (WGS) entry which is preliminary data.</text>
</comment>
<proteinExistence type="predicted"/>
<evidence type="ECO:0000313" key="2">
    <source>
        <dbReference type="Proteomes" id="UP000822688"/>
    </source>
</evidence>
<keyword evidence="2" id="KW-1185">Reference proteome</keyword>
<dbReference type="Proteomes" id="UP000822688">
    <property type="component" value="Chromosome 10"/>
</dbReference>
<protein>
    <submittedName>
        <fullName evidence="1">Uncharacterized protein</fullName>
    </submittedName>
</protein>
<dbReference type="EMBL" id="CM026431">
    <property type="protein sequence ID" value="KAG0560471.1"/>
    <property type="molecule type" value="Genomic_DNA"/>
</dbReference>
<evidence type="ECO:0000313" key="1">
    <source>
        <dbReference type="EMBL" id="KAG0560471.1"/>
    </source>
</evidence>
<accession>A0A8T0GLQ2</accession>
<dbReference type="AlphaFoldDB" id="A0A8T0GLQ2"/>
<organism evidence="1 2">
    <name type="scientific">Ceratodon purpureus</name>
    <name type="common">Fire moss</name>
    <name type="synonym">Dicranum purpureum</name>
    <dbReference type="NCBI Taxonomy" id="3225"/>
    <lineage>
        <taxon>Eukaryota</taxon>
        <taxon>Viridiplantae</taxon>
        <taxon>Streptophyta</taxon>
        <taxon>Embryophyta</taxon>
        <taxon>Bryophyta</taxon>
        <taxon>Bryophytina</taxon>
        <taxon>Bryopsida</taxon>
        <taxon>Dicranidae</taxon>
        <taxon>Pseudoditrichales</taxon>
        <taxon>Ditrichaceae</taxon>
        <taxon>Ceratodon</taxon>
    </lineage>
</organism>
<reference evidence="1" key="1">
    <citation type="submission" date="2020-06" db="EMBL/GenBank/DDBJ databases">
        <title>WGS assembly of Ceratodon purpureus strain R40.</title>
        <authorList>
            <person name="Carey S.B."/>
            <person name="Jenkins J."/>
            <person name="Shu S."/>
            <person name="Lovell J.T."/>
            <person name="Sreedasyam A."/>
            <person name="Maumus F."/>
            <person name="Tiley G.P."/>
            <person name="Fernandez-Pozo N."/>
            <person name="Barry K."/>
            <person name="Chen C."/>
            <person name="Wang M."/>
            <person name="Lipzen A."/>
            <person name="Daum C."/>
            <person name="Saski C.A."/>
            <person name="Payton A.C."/>
            <person name="Mcbreen J.C."/>
            <person name="Conrad R.E."/>
            <person name="Kollar L.M."/>
            <person name="Olsson S."/>
            <person name="Huttunen S."/>
            <person name="Landis J.B."/>
            <person name="Wickett N.J."/>
            <person name="Johnson M.G."/>
            <person name="Rensing S.A."/>
            <person name="Grimwood J."/>
            <person name="Schmutz J."/>
            <person name="Mcdaniel S.F."/>
        </authorList>
    </citation>
    <scope>NUCLEOTIDE SEQUENCE</scope>
    <source>
        <strain evidence="1">R40</strain>
    </source>
</reference>
<name>A0A8T0GLQ2_CERPU</name>
<sequence length="112" mass="12726">MARWIGTQECCKHENDDDDDDEDEAPGTRLASDLLLSDVFYDHVNSAGLQLLYTPLQCSSGTCPRSHLLFLHAELLRVKINSRMTGSELWDASNFVIQRKLGHVQEMFQAMK</sequence>
<gene>
    <name evidence="1" type="ORF">KC19_10G182400</name>
</gene>